<evidence type="ECO:0008006" key="2">
    <source>
        <dbReference type="Google" id="ProtNLM"/>
    </source>
</evidence>
<accession>A0A6J4PQ27</accession>
<dbReference type="InterPro" id="IPR010869">
    <property type="entry name" value="DUF1501"/>
</dbReference>
<dbReference type="PANTHER" id="PTHR43737">
    <property type="entry name" value="BLL7424 PROTEIN"/>
    <property type="match status" value="1"/>
</dbReference>
<dbReference type="EMBL" id="CADCUR010000255">
    <property type="protein sequence ID" value="CAA9418802.1"/>
    <property type="molecule type" value="Genomic_DNA"/>
</dbReference>
<protein>
    <recommendedName>
        <fullName evidence="2">DUF1501 domain-containing protein</fullName>
    </recommendedName>
</protein>
<organism evidence="1">
    <name type="scientific">uncultured Pyrinomonadaceae bacterium</name>
    <dbReference type="NCBI Taxonomy" id="2283094"/>
    <lineage>
        <taxon>Bacteria</taxon>
        <taxon>Pseudomonadati</taxon>
        <taxon>Acidobacteriota</taxon>
        <taxon>Blastocatellia</taxon>
        <taxon>Blastocatellales</taxon>
        <taxon>Pyrinomonadaceae</taxon>
        <taxon>environmental samples</taxon>
    </lineage>
</organism>
<name>A0A6J4PQ27_9BACT</name>
<dbReference type="AlphaFoldDB" id="A0A6J4PQ27"/>
<dbReference type="PROSITE" id="PS51318">
    <property type="entry name" value="TAT"/>
    <property type="match status" value="1"/>
</dbReference>
<proteinExistence type="predicted"/>
<dbReference type="PANTHER" id="PTHR43737:SF1">
    <property type="entry name" value="DUF1501 DOMAIN-CONTAINING PROTEIN"/>
    <property type="match status" value="1"/>
</dbReference>
<reference evidence="1" key="1">
    <citation type="submission" date="2020-02" db="EMBL/GenBank/DDBJ databases">
        <authorList>
            <person name="Meier V. D."/>
        </authorList>
    </citation>
    <scope>NUCLEOTIDE SEQUENCE</scope>
    <source>
        <strain evidence="1">AVDCRST_MAG74</strain>
    </source>
</reference>
<evidence type="ECO:0000313" key="1">
    <source>
        <dbReference type="EMBL" id="CAA9418802.1"/>
    </source>
</evidence>
<dbReference type="InterPro" id="IPR006311">
    <property type="entry name" value="TAT_signal"/>
</dbReference>
<gene>
    <name evidence="1" type="ORF">AVDCRST_MAG74-2821</name>
</gene>
<sequence length="498" mass="53077">MKQDRREFIKKSGCALGMAAIATQVEHFGLMTALAQKTDDGMDFNPPSDYRALVCVFMAGGNDGNNTVIPNHSDTSVSNYQSYSAARSAAGLALAQNTLLPISVPRMNNLTYGLNPNLGVLPLAGTTIINNGIHELWAQGKMAIATNVGTLVAPMTRAQYQSGSIRRPFQLFSHSDQVSQYQGGRADTPVYTGWGGRVSDLRTAPDNPGGLVPMITSINGAQLFTAGNTTLPLAIASATTPLAQVLSPQGFNTTAASQARLAAFNQLRTQDLGANYIKAASHITDQAMIANQALGSNPQEVTVAFPNSTIGNQLKQVARIIKKRGDLVVNRQIFYVQIGSFDTHNNQIIGQGNLLAQFSQAARSFYDEMVAQGASNNVTLFSMSDFSRTLNPAGVGSIAGSDHAWANHMFVIGGAVNGGNFYGVNTSNGTPYPNLTMNGPDDADSGSGARGRWIPTTSVEQYASTLARWYGLPEADMQTVFPNYNNFLGNTNLGFMQP</sequence>
<dbReference type="Pfam" id="PF07394">
    <property type="entry name" value="DUF1501"/>
    <property type="match status" value="1"/>
</dbReference>